<feature type="transmembrane region" description="Helical" evidence="5">
    <location>
        <begin position="66"/>
        <end position="88"/>
    </location>
</feature>
<comment type="subcellular location">
    <subcellularLocation>
        <location evidence="1">Membrane</location>
        <topology evidence="1">Multi-pass membrane protein</topology>
    </subcellularLocation>
</comment>
<feature type="transmembrane region" description="Helical" evidence="5">
    <location>
        <begin position="6"/>
        <end position="23"/>
    </location>
</feature>
<dbReference type="InterPro" id="IPR044880">
    <property type="entry name" value="NCX_ion-bd_dom_sf"/>
</dbReference>
<evidence type="ECO:0000256" key="2">
    <source>
        <dbReference type="ARBA" id="ARBA00022692"/>
    </source>
</evidence>
<feature type="transmembrane region" description="Helical" evidence="5">
    <location>
        <begin position="35"/>
        <end position="60"/>
    </location>
</feature>
<evidence type="ECO:0000256" key="1">
    <source>
        <dbReference type="ARBA" id="ARBA00004141"/>
    </source>
</evidence>
<feature type="transmembrane region" description="Helical" evidence="5">
    <location>
        <begin position="248"/>
        <end position="268"/>
    </location>
</feature>
<dbReference type="GO" id="GO:0005262">
    <property type="term" value="F:calcium channel activity"/>
    <property type="evidence" value="ECO:0007669"/>
    <property type="project" value="TreeGrafter"/>
</dbReference>
<dbReference type="Pfam" id="PF01699">
    <property type="entry name" value="Na_Ca_ex"/>
    <property type="match status" value="2"/>
</dbReference>
<feature type="transmembrane region" description="Helical" evidence="5">
    <location>
        <begin position="308"/>
        <end position="328"/>
    </location>
</feature>
<accession>A0A2Z6AUR0</accession>
<dbReference type="InterPro" id="IPR004837">
    <property type="entry name" value="NaCa_Exmemb"/>
</dbReference>
<evidence type="ECO:0000259" key="6">
    <source>
        <dbReference type="Pfam" id="PF01699"/>
    </source>
</evidence>
<sequence length="329" mass="35086">MLLHWVLCGVGFALLYYGAEWLVKGSSSLARSFNITPVVIGLTVVAFGTSAPELVVSLVASFDGKSMIAVGNVVGSNICNIALVLGLASMFNPIVCNPSVVRRDIPIMLGISLILLFLTMDDVLSRLEGFALFTGIIAYTLFNYWSAKRQASLGDSSAMNGIAGELDEIGYIDSRPKMIAFVLVGIAGVVGGAQLVVDSATAIMQALGVSEKFIGLTIVAFGTSLPELATSVVAAIRKEMDISIGNLVGSNVFNIMSVLGAASLVKPIGIPGGFFASGLYIDYLVMMFTSFLPWIMMRKDYTVGRKEGSLLLLIYFGYLFYLIAKTLYS</sequence>
<dbReference type="GO" id="GO:0005886">
    <property type="term" value="C:plasma membrane"/>
    <property type="evidence" value="ECO:0007669"/>
    <property type="project" value="TreeGrafter"/>
</dbReference>
<feature type="transmembrane region" description="Helical" evidence="5">
    <location>
        <begin position="213"/>
        <end position="236"/>
    </location>
</feature>
<evidence type="ECO:0000256" key="5">
    <source>
        <dbReference type="SAM" id="Phobius"/>
    </source>
</evidence>
<dbReference type="OrthoDB" id="9794225at2"/>
<keyword evidence="4 5" id="KW-0472">Membrane</keyword>
<dbReference type="AlphaFoldDB" id="A0A2Z6AUR0"/>
<dbReference type="NCBIfam" id="TIGR00367">
    <property type="entry name" value="calcium/sodium antiporter"/>
    <property type="match status" value="1"/>
</dbReference>
<protein>
    <submittedName>
        <fullName evidence="7">Putative K+-dependent Na+/Ca+ exchanger</fullName>
    </submittedName>
</protein>
<feature type="domain" description="Sodium/calcium exchanger membrane region" evidence="6">
    <location>
        <begin position="4"/>
        <end position="145"/>
    </location>
</feature>
<dbReference type="GO" id="GO:0008273">
    <property type="term" value="F:calcium, potassium:sodium antiporter activity"/>
    <property type="evidence" value="ECO:0007669"/>
    <property type="project" value="TreeGrafter"/>
</dbReference>
<dbReference type="RefSeq" id="WP_126375741.1">
    <property type="nucleotide sequence ID" value="NZ_AP017378.1"/>
</dbReference>
<dbReference type="KEGG" id="dfl:DFE_0224"/>
<evidence type="ECO:0000256" key="4">
    <source>
        <dbReference type="ARBA" id="ARBA00023136"/>
    </source>
</evidence>
<keyword evidence="2 5" id="KW-0812">Transmembrane</keyword>
<reference evidence="7 8" key="1">
    <citation type="journal article" date="2018" name="Sci. Adv.">
        <title>Multi-heme cytochromes provide a pathway for survival in energy-limited environments.</title>
        <authorList>
            <person name="Deng X."/>
            <person name="Dohmae N."/>
            <person name="Nealson K.H."/>
            <person name="Hashimoto K."/>
            <person name="Okamoto A."/>
        </authorList>
    </citation>
    <scope>NUCLEOTIDE SEQUENCE [LARGE SCALE GENOMIC DNA]</scope>
    <source>
        <strain evidence="7 8">IS5</strain>
    </source>
</reference>
<feature type="transmembrane region" description="Helical" evidence="5">
    <location>
        <begin position="130"/>
        <end position="147"/>
    </location>
</feature>
<organism evidence="7 8">
    <name type="scientific">Desulfovibrio ferrophilus</name>
    <dbReference type="NCBI Taxonomy" id="241368"/>
    <lineage>
        <taxon>Bacteria</taxon>
        <taxon>Pseudomonadati</taxon>
        <taxon>Thermodesulfobacteriota</taxon>
        <taxon>Desulfovibrionia</taxon>
        <taxon>Desulfovibrionales</taxon>
        <taxon>Desulfovibrionaceae</taxon>
        <taxon>Desulfovibrio</taxon>
    </lineage>
</organism>
<gene>
    <name evidence="7" type="ORF">DFE_0224</name>
</gene>
<dbReference type="PANTHER" id="PTHR10846">
    <property type="entry name" value="SODIUM/POTASSIUM/CALCIUM EXCHANGER"/>
    <property type="match status" value="1"/>
</dbReference>
<name>A0A2Z6AUR0_9BACT</name>
<feature type="domain" description="Sodium/calcium exchanger membrane region" evidence="6">
    <location>
        <begin position="179"/>
        <end position="323"/>
    </location>
</feature>
<feature type="transmembrane region" description="Helical" evidence="5">
    <location>
        <begin position="178"/>
        <end position="197"/>
    </location>
</feature>
<dbReference type="Proteomes" id="UP000269883">
    <property type="component" value="Chromosome"/>
</dbReference>
<evidence type="ECO:0000313" key="7">
    <source>
        <dbReference type="EMBL" id="BBD06950.1"/>
    </source>
</evidence>
<dbReference type="PANTHER" id="PTHR10846:SF8">
    <property type="entry name" value="INNER MEMBRANE PROTEIN YRBG"/>
    <property type="match status" value="1"/>
</dbReference>
<proteinExistence type="predicted"/>
<dbReference type="EMBL" id="AP017378">
    <property type="protein sequence ID" value="BBD06950.1"/>
    <property type="molecule type" value="Genomic_DNA"/>
</dbReference>
<keyword evidence="8" id="KW-1185">Reference proteome</keyword>
<dbReference type="GO" id="GO:0006874">
    <property type="term" value="P:intracellular calcium ion homeostasis"/>
    <property type="evidence" value="ECO:0007669"/>
    <property type="project" value="TreeGrafter"/>
</dbReference>
<dbReference type="Gene3D" id="1.20.1420.30">
    <property type="entry name" value="NCX, central ion-binding region"/>
    <property type="match status" value="1"/>
</dbReference>
<keyword evidence="3 5" id="KW-1133">Transmembrane helix</keyword>
<feature type="transmembrane region" description="Helical" evidence="5">
    <location>
        <begin position="274"/>
        <end position="296"/>
    </location>
</feature>
<dbReference type="InterPro" id="IPR004481">
    <property type="entry name" value="K/Na/Ca-exchanger"/>
</dbReference>
<evidence type="ECO:0000256" key="3">
    <source>
        <dbReference type="ARBA" id="ARBA00022989"/>
    </source>
</evidence>
<evidence type="ECO:0000313" key="8">
    <source>
        <dbReference type="Proteomes" id="UP000269883"/>
    </source>
</evidence>